<evidence type="ECO:0000313" key="3">
    <source>
        <dbReference type="Proteomes" id="UP000093053"/>
    </source>
</evidence>
<dbReference type="GO" id="GO:0016491">
    <property type="term" value="F:oxidoreductase activity"/>
    <property type="evidence" value="ECO:0007669"/>
    <property type="project" value="InterPro"/>
</dbReference>
<organism evidence="2 3">
    <name type="scientific">Lentzea guizhouensis</name>
    <dbReference type="NCBI Taxonomy" id="1586287"/>
    <lineage>
        <taxon>Bacteria</taxon>
        <taxon>Bacillati</taxon>
        <taxon>Actinomycetota</taxon>
        <taxon>Actinomycetes</taxon>
        <taxon>Pseudonocardiales</taxon>
        <taxon>Pseudonocardiaceae</taxon>
        <taxon>Lentzea</taxon>
    </lineage>
</organism>
<dbReference type="STRING" id="1586287.BBK82_44350"/>
<dbReference type="PANTHER" id="PTHR22893:SF91">
    <property type="entry name" value="NADPH DEHYDROGENASE 2-RELATED"/>
    <property type="match status" value="1"/>
</dbReference>
<dbReference type="InterPro" id="IPR001155">
    <property type="entry name" value="OxRdtase_FMN_N"/>
</dbReference>
<dbReference type="CDD" id="cd02933">
    <property type="entry name" value="OYE_like_FMN"/>
    <property type="match status" value="1"/>
</dbReference>
<dbReference type="InterPro" id="IPR045247">
    <property type="entry name" value="Oye-like"/>
</dbReference>
<dbReference type="PANTHER" id="PTHR22893">
    <property type="entry name" value="NADH OXIDOREDUCTASE-RELATED"/>
    <property type="match status" value="1"/>
</dbReference>
<dbReference type="KEGG" id="led:BBK82_44350"/>
<dbReference type="RefSeq" id="WP_065920262.1">
    <property type="nucleotide sequence ID" value="NZ_CP016793.1"/>
</dbReference>
<sequence>MSDTNAFSPLRVGATTVRNRLAMAPMTRSRATDEGLATASTAEYYRQRAGAGLIVTEATQISLRGKAYPTTPGIATPEQAESWRQVTDAVHEAGGTIHLQLFHGGRTGHPTMRGGLDAHAPSAVAAPGQTFTPDGMKDHPVPAAMTAEDIRTTLQEFATASALAVSAGFDGVQLHAANGYLPQQFLCQNTNLRTDEWGGSTENRIRFVVEAVRAMAGAAGADRTSLRISPASTIQGIDEGNTEELYEAMLGELAGDGLAFLDVSETPGRRELTTLLRKSWPGVLVLNPHRTADPEAPHDRVDDGLAAGADIVALGAAWLANPDLATRIVQRGPYNEPDNSTFYGGTDRGYLDYPRLAA</sequence>
<evidence type="ECO:0000313" key="2">
    <source>
        <dbReference type="EMBL" id="ANZ41927.1"/>
    </source>
</evidence>
<gene>
    <name evidence="2" type="ORF">BBK82_44350</name>
</gene>
<dbReference type="AlphaFoldDB" id="A0A1B2HW40"/>
<protein>
    <submittedName>
        <fullName evidence="2">Alkene reductase</fullName>
    </submittedName>
</protein>
<dbReference type="Gene3D" id="3.20.20.70">
    <property type="entry name" value="Aldolase class I"/>
    <property type="match status" value="1"/>
</dbReference>
<feature type="domain" description="NADH:flavin oxidoreductase/NADH oxidase N-terminal" evidence="1">
    <location>
        <begin position="7"/>
        <end position="330"/>
    </location>
</feature>
<evidence type="ECO:0000259" key="1">
    <source>
        <dbReference type="Pfam" id="PF00724"/>
    </source>
</evidence>
<dbReference type="EMBL" id="CP016793">
    <property type="protein sequence ID" value="ANZ41927.1"/>
    <property type="molecule type" value="Genomic_DNA"/>
</dbReference>
<reference evidence="2 3" key="1">
    <citation type="submission" date="2016-07" db="EMBL/GenBank/DDBJ databases">
        <title>Complete genome sequence of the Lentzea guizhouensis DHS C013.</title>
        <authorList>
            <person name="Cao C."/>
        </authorList>
    </citation>
    <scope>NUCLEOTIDE SEQUENCE [LARGE SCALE GENOMIC DNA]</scope>
    <source>
        <strain evidence="2 3">DHS C013</strain>
    </source>
</reference>
<dbReference type="GO" id="GO:0010181">
    <property type="term" value="F:FMN binding"/>
    <property type="evidence" value="ECO:0007669"/>
    <property type="project" value="InterPro"/>
</dbReference>
<accession>A0A1B2HW40</accession>
<proteinExistence type="predicted"/>
<name>A0A1B2HW40_9PSEU</name>
<dbReference type="Proteomes" id="UP000093053">
    <property type="component" value="Chromosome"/>
</dbReference>
<dbReference type="InterPro" id="IPR013785">
    <property type="entry name" value="Aldolase_TIM"/>
</dbReference>
<dbReference type="SUPFAM" id="SSF51395">
    <property type="entry name" value="FMN-linked oxidoreductases"/>
    <property type="match status" value="1"/>
</dbReference>
<keyword evidence="3" id="KW-1185">Reference proteome</keyword>
<dbReference type="OrthoDB" id="3169239at2"/>
<dbReference type="Pfam" id="PF00724">
    <property type="entry name" value="Oxidored_FMN"/>
    <property type="match status" value="1"/>
</dbReference>